<dbReference type="InterPro" id="IPR002104">
    <property type="entry name" value="Integrase_catalytic"/>
</dbReference>
<evidence type="ECO:0000259" key="4">
    <source>
        <dbReference type="PROSITE" id="PS51898"/>
    </source>
</evidence>
<dbReference type="PROSITE" id="PS51898">
    <property type="entry name" value="TYR_RECOMBINASE"/>
    <property type="match status" value="1"/>
</dbReference>
<evidence type="ECO:0000256" key="3">
    <source>
        <dbReference type="ARBA" id="ARBA00023172"/>
    </source>
</evidence>
<accession>A0ABV9L124</accession>
<comment type="similarity">
    <text evidence="1">Belongs to the 'phage' integrase family.</text>
</comment>
<organism evidence="5 6">
    <name type="scientific">Dysgonomonas termitidis</name>
    <dbReference type="NCBI Taxonomy" id="1516126"/>
    <lineage>
        <taxon>Bacteria</taxon>
        <taxon>Pseudomonadati</taxon>
        <taxon>Bacteroidota</taxon>
        <taxon>Bacteroidia</taxon>
        <taxon>Bacteroidales</taxon>
        <taxon>Dysgonomonadaceae</taxon>
        <taxon>Dysgonomonas</taxon>
    </lineage>
</organism>
<keyword evidence="6" id="KW-1185">Reference proteome</keyword>
<evidence type="ECO:0000256" key="2">
    <source>
        <dbReference type="ARBA" id="ARBA00023125"/>
    </source>
</evidence>
<dbReference type="InterPro" id="IPR050090">
    <property type="entry name" value="Tyrosine_recombinase_XerCD"/>
</dbReference>
<dbReference type="InterPro" id="IPR013762">
    <property type="entry name" value="Integrase-like_cat_sf"/>
</dbReference>
<dbReference type="PANTHER" id="PTHR30349:SF41">
    <property type="entry name" value="INTEGRASE_RECOMBINASE PROTEIN MJ0367-RELATED"/>
    <property type="match status" value="1"/>
</dbReference>
<dbReference type="Pfam" id="PF00589">
    <property type="entry name" value="Phage_integrase"/>
    <property type="match status" value="1"/>
</dbReference>
<feature type="domain" description="Tyr recombinase" evidence="4">
    <location>
        <begin position="124"/>
        <end position="315"/>
    </location>
</feature>
<dbReference type="Proteomes" id="UP001596023">
    <property type="component" value="Unassembled WGS sequence"/>
</dbReference>
<dbReference type="InterPro" id="IPR011010">
    <property type="entry name" value="DNA_brk_join_enz"/>
</dbReference>
<dbReference type="Gene3D" id="1.10.150.130">
    <property type="match status" value="1"/>
</dbReference>
<reference evidence="6" key="1">
    <citation type="journal article" date="2019" name="Int. J. Syst. Evol. Microbiol.">
        <title>The Global Catalogue of Microorganisms (GCM) 10K type strain sequencing project: providing services to taxonomists for standard genome sequencing and annotation.</title>
        <authorList>
            <consortium name="The Broad Institute Genomics Platform"/>
            <consortium name="The Broad Institute Genome Sequencing Center for Infectious Disease"/>
            <person name="Wu L."/>
            <person name="Ma J."/>
        </authorList>
    </citation>
    <scope>NUCLEOTIDE SEQUENCE [LARGE SCALE GENOMIC DNA]</scope>
    <source>
        <strain evidence="6">CCUG 66188</strain>
    </source>
</reference>
<dbReference type="EMBL" id="JBHSGN010000115">
    <property type="protein sequence ID" value="MFC4675728.1"/>
    <property type="molecule type" value="Genomic_DNA"/>
</dbReference>
<comment type="caution">
    <text evidence="5">The sequence shown here is derived from an EMBL/GenBank/DDBJ whole genome shotgun (WGS) entry which is preliminary data.</text>
</comment>
<dbReference type="PANTHER" id="PTHR30349">
    <property type="entry name" value="PHAGE INTEGRASE-RELATED"/>
    <property type="match status" value="1"/>
</dbReference>
<keyword evidence="3" id="KW-0233">DNA recombination</keyword>
<evidence type="ECO:0000313" key="6">
    <source>
        <dbReference type="Proteomes" id="UP001596023"/>
    </source>
</evidence>
<keyword evidence="2" id="KW-0238">DNA-binding</keyword>
<name>A0ABV9L124_9BACT</name>
<proteinExistence type="inferred from homology"/>
<sequence length="342" mass="39967">MNKSRKEASKIARFYRGWMAESINVKSSSTVKNYKLTMDIYMDFIYEELGYNGNNFLTEKCFSETVISDWLKWLKTHRKCTPQTCNIRLSIIRSFLKYLSRIEKQYKDLYYEAQQIPRRKEIKTKVTGMSKNAIKALMDSINTRNKIGCRDFTLISFLYGTAARIDEALSIKVSDLHLSSSEGYVVVIGKGRKARTLVLLPRLIANLKIYIKRFFNGNESTNDYLFFSREKGRDEKMTEEAVNYRLKKYAMLANKECNEVPLGLHSHQLRHARASHWLEDGITLPVISKMLGHEDYMTTARYLDISISQITNALKNLEDENTENTMREEWNEDNLRTIFSLE</sequence>
<dbReference type="RefSeq" id="WP_379999228.1">
    <property type="nucleotide sequence ID" value="NZ_JBHSGN010000115.1"/>
</dbReference>
<evidence type="ECO:0000313" key="5">
    <source>
        <dbReference type="EMBL" id="MFC4675728.1"/>
    </source>
</evidence>
<evidence type="ECO:0000256" key="1">
    <source>
        <dbReference type="ARBA" id="ARBA00008857"/>
    </source>
</evidence>
<protein>
    <submittedName>
        <fullName evidence="5">Tyrosine-type recombinase/integrase</fullName>
    </submittedName>
</protein>
<dbReference type="InterPro" id="IPR010998">
    <property type="entry name" value="Integrase_recombinase_N"/>
</dbReference>
<dbReference type="Gene3D" id="1.10.443.10">
    <property type="entry name" value="Intergrase catalytic core"/>
    <property type="match status" value="1"/>
</dbReference>
<dbReference type="SUPFAM" id="SSF56349">
    <property type="entry name" value="DNA breaking-rejoining enzymes"/>
    <property type="match status" value="1"/>
</dbReference>
<gene>
    <name evidence="5" type="ORF">ACFO6W_18735</name>
</gene>